<organism evidence="1 2">
    <name type="scientific">Burkholderia savannae</name>
    <dbReference type="NCBI Taxonomy" id="1637837"/>
    <lineage>
        <taxon>Bacteria</taxon>
        <taxon>Pseudomonadati</taxon>
        <taxon>Pseudomonadota</taxon>
        <taxon>Betaproteobacteria</taxon>
        <taxon>Burkholderiales</taxon>
        <taxon>Burkholderiaceae</taxon>
        <taxon>Burkholderia</taxon>
        <taxon>pseudomallei group</taxon>
    </lineage>
</organism>
<proteinExistence type="predicted"/>
<dbReference type="Proteomes" id="UP000070255">
    <property type="component" value="Unassembled WGS sequence"/>
</dbReference>
<evidence type="ECO:0000313" key="1">
    <source>
        <dbReference type="EMBL" id="KWZ38267.1"/>
    </source>
</evidence>
<protein>
    <submittedName>
        <fullName evidence="1">Uncharacterized protein</fullName>
    </submittedName>
</protein>
<keyword evidence="2" id="KW-1185">Reference proteome</keyword>
<reference evidence="1 2" key="1">
    <citation type="submission" date="2015-11" db="EMBL/GenBank/DDBJ databases">
        <authorList>
            <person name="Sahl J."/>
            <person name="Wagner D."/>
            <person name="Keim P."/>
        </authorList>
    </citation>
    <scope>NUCLEOTIDE SEQUENCE [LARGE SCALE GENOMIC DNA]</scope>
    <source>
        <strain evidence="1 2">BDU18</strain>
    </source>
</reference>
<gene>
    <name evidence="1" type="ORF">WS72_25705</name>
</gene>
<sequence>MGSRATRAFACRGEIARLSTGLRSFVLCARVCACYQGRIRHEARGFNTRAAANSHGVGKERSHRFASRTGGIDDIRRCRTANDLASRFAKRPD</sequence>
<name>A0ABR5T8W8_9BURK</name>
<dbReference type="EMBL" id="LNJQ01000004">
    <property type="protein sequence ID" value="KWZ38267.1"/>
    <property type="molecule type" value="Genomic_DNA"/>
</dbReference>
<accession>A0ABR5T8W8</accession>
<comment type="caution">
    <text evidence="1">The sequence shown here is derived from an EMBL/GenBank/DDBJ whole genome shotgun (WGS) entry which is preliminary data.</text>
</comment>
<evidence type="ECO:0000313" key="2">
    <source>
        <dbReference type="Proteomes" id="UP000070255"/>
    </source>
</evidence>